<evidence type="ECO:0000259" key="1">
    <source>
        <dbReference type="SMART" id="SM00955"/>
    </source>
</evidence>
<evidence type="ECO:0000313" key="3">
    <source>
        <dbReference type="Proteomes" id="UP000015388"/>
    </source>
</evidence>
<accession>S5TK68</accession>
<dbReference type="SUPFAM" id="SSF50249">
    <property type="entry name" value="Nucleic acid-binding proteins"/>
    <property type="match status" value="1"/>
</dbReference>
<dbReference type="KEGG" id="cmd:B841_09115"/>
<gene>
    <name evidence="2" type="ORF">B841_09115</name>
</gene>
<feature type="domain" description="RNB" evidence="1">
    <location>
        <begin position="42"/>
        <end position="358"/>
    </location>
</feature>
<dbReference type="EMBL" id="CP003924">
    <property type="protein sequence ID" value="AGS35296.1"/>
    <property type="molecule type" value="Genomic_DNA"/>
</dbReference>
<name>S5TK68_9CORY</name>
<dbReference type="GO" id="GO:0006402">
    <property type="term" value="P:mRNA catabolic process"/>
    <property type="evidence" value="ECO:0007669"/>
    <property type="project" value="TreeGrafter"/>
</dbReference>
<dbReference type="GO" id="GO:0000175">
    <property type="term" value="F:3'-5'-RNA exonuclease activity"/>
    <property type="evidence" value="ECO:0007669"/>
    <property type="project" value="TreeGrafter"/>
</dbReference>
<dbReference type="SMART" id="SM00955">
    <property type="entry name" value="RNB"/>
    <property type="match status" value="1"/>
</dbReference>
<dbReference type="Pfam" id="PF00773">
    <property type="entry name" value="RNB"/>
    <property type="match status" value="1"/>
</dbReference>
<dbReference type="InterPro" id="IPR001900">
    <property type="entry name" value="RNase_II/R"/>
</dbReference>
<dbReference type="HOGENOM" id="CLU_038135_1_0_11"/>
<proteinExistence type="predicted"/>
<dbReference type="AlphaFoldDB" id="S5TK68"/>
<dbReference type="eggNOG" id="COG0557">
    <property type="taxonomic scope" value="Bacteria"/>
</dbReference>
<dbReference type="STRING" id="1224163.B841_09115"/>
<dbReference type="Pfam" id="PF18614">
    <property type="entry name" value="RNase_II_C_S1"/>
    <property type="match status" value="1"/>
</dbReference>
<sequence>MRLYAAALNFRRVAEEFRVPTDFSPAVHKAAAAARDRFAARRRDARDLPFVTVDPPGSRDLDQAVCITRRGDGYRVRYAIADVAAFVAPGGAVEAESLRRGQTIYLPDEPARLHPAVLSEGSASLLPGVDRPAVLWTMDLDAAGEVEDVSVERALVRSRAQLDYDSVHAATQVGQAPAAIALLGEVGRLRQASSLRRDAVNLRIPSQRVRRNGDGRYELVIEPRHPVMDYNSEISLLTGMCAGQMMVSAGQGPLRTLRPAGDGAEEMFRQEARALGYRLADDDHVGHFLAGVDADAPAGMAVMREAQKLLRGAGYGLVDDDGAEVHAGIGGYYAHVTAPLRRLIDRFAAEYCLAISGGYEPPAWATQTVAQAAGTMSRTSQLANTVDRACLNLTEATVLAPWLDHNFAATVLHSDRRRGHSRIFVHEPPVLAHTLGNPADGTRITASLIKADTDSREVLFAWPAD</sequence>
<evidence type="ECO:0000313" key="2">
    <source>
        <dbReference type="EMBL" id="AGS35296.1"/>
    </source>
</evidence>
<dbReference type="GO" id="GO:0003723">
    <property type="term" value="F:RNA binding"/>
    <property type="evidence" value="ECO:0007669"/>
    <property type="project" value="InterPro"/>
</dbReference>
<dbReference type="OrthoDB" id="5800376at2"/>
<dbReference type="InterPro" id="IPR050180">
    <property type="entry name" value="RNR_Ribonuclease"/>
</dbReference>
<reference evidence="2 3" key="1">
    <citation type="submission" date="2012-11" db="EMBL/GenBank/DDBJ databases">
        <title>The complete genome sequence of Corynebacterium maris Coryn-1 (=DSM 45190).</title>
        <authorList>
            <person name="Schaffert L."/>
            <person name="Albersmeier A."/>
            <person name="Kalinowski J."/>
            <person name="Ruckert C."/>
        </authorList>
    </citation>
    <scope>NUCLEOTIDE SEQUENCE [LARGE SCALE GENOMIC DNA]</scope>
    <source>
        <strain evidence="3">Coryn-1</strain>
    </source>
</reference>
<organism evidence="2 3">
    <name type="scientific">Corynebacterium maris DSM 45190</name>
    <dbReference type="NCBI Taxonomy" id="1224163"/>
    <lineage>
        <taxon>Bacteria</taxon>
        <taxon>Bacillati</taxon>
        <taxon>Actinomycetota</taxon>
        <taxon>Actinomycetes</taxon>
        <taxon>Mycobacteriales</taxon>
        <taxon>Corynebacteriaceae</taxon>
        <taxon>Corynebacterium</taxon>
    </lineage>
</organism>
<keyword evidence="3" id="KW-1185">Reference proteome</keyword>
<dbReference type="PATRIC" id="fig|1224163.3.peg.1833"/>
<dbReference type="InterPro" id="IPR040596">
    <property type="entry name" value="RNase_II_C_S1"/>
</dbReference>
<dbReference type="Proteomes" id="UP000015388">
    <property type="component" value="Chromosome"/>
</dbReference>
<dbReference type="GO" id="GO:0000932">
    <property type="term" value="C:P-body"/>
    <property type="evidence" value="ECO:0007669"/>
    <property type="project" value="TreeGrafter"/>
</dbReference>
<dbReference type="PANTHER" id="PTHR23355">
    <property type="entry name" value="RIBONUCLEASE"/>
    <property type="match status" value="1"/>
</dbReference>
<protein>
    <submittedName>
        <fullName evidence="2">Ribonuclease R</fullName>
    </submittedName>
</protein>
<dbReference type="PANTHER" id="PTHR23355:SF42">
    <property type="entry name" value="RIBONUCLEASE II, CHLOROPLASTIC_MITOCHONDRIAL"/>
    <property type="match status" value="1"/>
</dbReference>
<dbReference type="RefSeq" id="WP_020935229.1">
    <property type="nucleotide sequence ID" value="NC_021915.1"/>
</dbReference>
<dbReference type="InterPro" id="IPR012340">
    <property type="entry name" value="NA-bd_OB-fold"/>
</dbReference>